<dbReference type="InterPro" id="IPR018171">
    <property type="entry name" value="Pept_tRNA_hydro_CS"/>
</dbReference>
<accession>A0A0G0VF60</accession>
<sequence length="188" mass="21143">MLLIIGLGNPGKEYEKTRHNVGFVVLDKLMADLEFDDWVNNKKFHAEMAEGKIGKEKILLLKPQTFMNNSGQAVTPAAKFYKIKPTDIWVIHDDLDLPLGKIKIQRDRSAAGHNGVQSIIDLLGTQDFIRFRIGIASAKSTKKFGADFVLSKFSLAEDTIFKKTLATIVEAIKFAIDERIEKAMTKYN</sequence>
<keyword evidence="2 7" id="KW-0820">tRNA-binding</keyword>
<evidence type="ECO:0000313" key="11">
    <source>
        <dbReference type="Proteomes" id="UP000034108"/>
    </source>
</evidence>
<organism evidence="10 11">
    <name type="scientific">Candidatus Magasanikbacteria bacterium GW2011_GWC2_41_17</name>
    <dbReference type="NCBI Taxonomy" id="1619048"/>
    <lineage>
        <taxon>Bacteria</taxon>
        <taxon>Candidatus Magasanikiibacteriota</taxon>
    </lineage>
</organism>
<evidence type="ECO:0000256" key="5">
    <source>
        <dbReference type="ARBA" id="ARBA00038063"/>
    </source>
</evidence>
<dbReference type="SUPFAM" id="SSF53178">
    <property type="entry name" value="Peptidyl-tRNA hydrolase-like"/>
    <property type="match status" value="1"/>
</dbReference>
<comment type="function">
    <text evidence="7">Hydrolyzes ribosome-free peptidyl-tRNAs (with 1 or more amino acids incorporated), which drop off the ribosome during protein synthesis, or as a result of ribosome stalling.</text>
</comment>
<dbReference type="Proteomes" id="UP000034108">
    <property type="component" value="Unassembled WGS sequence"/>
</dbReference>
<evidence type="ECO:0000256" key="6">
    <source>
        <dbReference type="ARBA" id="ARBA00050038"/>
    </source>
</evidence>
<comment type="catalytic activity">
    <reaction evidence="7 8">
        <text>an N-acyl-L-alpha-aminoacyl-tRNA + H2O = an N-acyl-L-amino acid + a tRNA + H(+)</text>
        <dbReference type="Rhea" id="RHEA:54448"/>
        <dbReference type="Rhea" id="RHEA-COMP:10123"/>
        <dbReference type="Rhea" id="RHEA-COMP:13883"/>
        <dbReference type="ChEBI" id="CHEBI:15377"/>
        <dbReference type="ChEBI" id="CHEBI:15378"/>
        <dbReference type="ChEBI" id="CHEBI:59874"/>
        <dbReference type="ChEBI" id="CHEBI:78442"/>
        <dbReference type="ChEBI" id="CHEBI:138191"/>
        <dbReference type="EC" id="3.1.1.29"/>
    </reaction>
</comment>
<protein>
    <recommendedName>
        <fullName evidence="6 7">Peptidyl-tRNA hydrolase</fullName>
        <shortName evidence="7">Pth</shortName>
        <ecNumber evidence="1 7">3.1.1.29</ecNumber>
    </recommendedName>
</protein>
<dbReference type="Gene3D" id="3.40.50.1470">
    <property type="entry name" value="Peptidyl-tRNA hydrolase"/>
    <property type="match status" value="1"/>
</dbReference>
<feature type="binding site" evidence="7">
    <location>
        <position position="114"/>
    </location>
    <ligand>
        <name>tRNA</name>
        <dbReference type="ChEBI" id="CHEBI:17843"/>
    </ligand>
</feature>
<dbReference type="PROSITE" id="PS01195">
    <property type="entry name" value="PEPT_TRNA_HYDROL_1"/>
    <property type="match status" value="1"/>
</dbReference>
<dbReference type="CDD" id="cd00462">
    <property type="entry name" value="PTH"/>
    <property type="match status" value="1"/>
</dbReference>
<dbReference type="FunFam" id="3.40.50.1470:FF:000001">
    <property type="entry name" value="Peptidyl-tRNA hydrolase"/>
    <property type="match status" value="1"/>
</dbReference>
<comment type="subunit">
    <text evidence="7">Monomer.</text>
</comment>
<dbReference type="Pfam" id="PF01195">
    <property type="entry name" value="Pept_tRNA_hydro"/>
    <property type="match status" value="1"/>
</dbReference>
<dbReference type="GO" id="GO:0072344">
    <property type="term" value="P:rescue of stalled ribosome"/>
    <property type="evidence" value="ECO:0007669"/>
    <property type="project" value="UniProtKB-UniRule"/>
</dbReference>
<dbReference type="STRING" id="1619048.UU49_C0006G0039"/>
<comment type="function">
    <text evidence="7">Catalyzes the release of premature peptidyl moieties from peptidyl-tRNA molecules trapped in stalled 50S ribosomal subunits, and thus maintains levels of free tRNAs and 50S ribosomes.</text>
</comment>
<dbReference type="GO" id="GO:0006515">
    <property type="term" value="P:protein quality control for misfolded or incompletely synthesized proteins"/>
    <property type="evidence" value="ECO:0007669"/>
    <property type="project" value="UniProtKB-UniRule"/>
</dbReference>
<dbReference type="HAMAP" id="MF_00083">
    <property type="entry name" value="Pept_tRNA_hydro_bact"/>
    <property type="match status" value="1"/>
</dbReference>
<gene>
    <name evidence="7" type="primary">pth</name>
    <name evidence="10" type="ORF">UU49_C0006G0039</name>
</gene>
<evidence type="ECO:0000256" key="8">
    <source>
        <dbReference type="RuleBase" id="RU000673"/>
    </source>
</evidence>
<evidence type="ECO:0000256" key="1">
    <source>
        <dbReference type="ARBA" id="ARBA00013260"/>
    </source>
</evidence>
<evidence type="ECO:0000313" key="10">
    <source>
        <dbReference type="EMBL" id="KKR99483.1"/>
    </source>
</evidence>
<evidence type="ECO:0000256" key="9">
    <source>
        <dbReference type="RuleBase" id="RU004320"/>
    </source>
</evidence>
<dbReference type="PANTHER" id="PTHR17224">
    <property type="entry name" value="PEPTIDYL-TRNA HYDROLASE"/>
    <property type="match status" value="1"/>
</dbReference>
<evidence type="ECO:0000256" key="3">
    <source>
        <dbReference type="ARBA" id="ARBA00022801"/>
    </source>
</evidence>
<evidence type="ECO:0000256" key="7">
    <source>
        <dbReference type="HAMAP-Rule" id="MF_00083"/>
    </source>
</evidence>
<reference evidence="10 11" key="1">
    <citation type="journal article" date="2015" name="Nature">
        <title>rRNA introns, odd ribosomes, and small enigmatic genomes across a large radiation of phyla.</title>
        <authorList>
            <person name="Brown C.T."/>
            <person name="Hug L.A."/>
            <person name="Thomas B.C."/>
            <person name="Sharon I."/>
            <person name="Castelle C.J."/>
            <person name="Singh A."/>
            <person name="Wilkins M.J."/>
            <person name="Williams K.H."/>
            <person name="Banfield J.F."/>
        </authorList>
    </citation>
    <scope>NUCLEOTIDE SEQUENCE [LARGE SCALE GENOMIC DNA]</scope>
</reference>
<dbReference type="NCBIfam" id="TIGR00447">
    <property type="entry name" value="pth"/>
    <property type="match status" value="1"/>
</dbReference>
<dbReference type="AlphaFoldDB" id="A0A0G0VF60"/>
<keyword evidence="3 7" id="KW-0378">Hydrolase</keyword>
<dbReference type="GO" id="GO:0005737">
    <property type="term" value="C:cytoplasm"/>
    <property type="evidence" value="ECO:0007669"/>
    <property type="project" value="UniProtKB-SubCell"/>
</dbReference>
<comment type="caution">
    <text evidence="10">The sequence shown here is derived from an EMBL/GenBank/DDBJ whole genome shotgun (WGS) entry which is preliminary data.</text>
</comment>
<dbReference type="InterPro" id="IPR036416">
    <property type="entry name" value="Pept_tRNA_hydro_sf"/>
</dbReference>
<feature type="binding site" evidence="7">
    <location>
        <position position="66"/>
    </location>
    <ligand>
        <name>tRNA</name>
        <dbReference type="ChEBI" id="CHEBI:17843"/>
    </ligand>
</feature>
<comment type="subcellular location">
    <subcellularLocation>
        <location evidence="7">Cytoplasm</location>
    </subcellularLocation>
</comment>
<name>A0A0G0VF60_9BACT</name>
<dbReference type="EMBL" id="LCAV01000006">
    <property type="protein sequence ID" value="KKR99483.1"/>
    <property type="molecule type" value="Genomic_DNA"/>
</dbReference>
<evidence type="ECO:0000256" key="4">
    <source>
        <dbReference type="ARBA" id="ARBA00022884"/>
    </source>
</evidence>
<dbReference type="GO" id="GO:0004045">
    <property type="term" value="F:peptidyl-tRNA hydrolase activity"/>
    <property type="evidence" value="ECO:0007669"/>
    <property type="project" value="UniProtKB-UniRule"/>
</dbReference>
<dbReference type="PANTHER" id="PTHR17224:SF1">
    <property type="entry name" value="PEPTIDYL-TRNA HYDROLASE"/>
    <property type="match status" value="1"/>
</dbReference>
<feature type="binding site" evidence="7">
    <location>
        <position position="68"/>
    </location>
    <ligand>
        <name>tRNA</name>
        <dbReference type="ChEBI" id="CHEBI:17843"/>
    </ligand>
</feature>
<dbReference type="InterPro" id="IPR001328">
    <property type="entry name" value="Pept_tRNA_hydro"/>
</dbReference>
<feature type="binding site" evidence="7">
    <location>
        <position position="14"/>
    </location>
    <ligand>
        <name>tRNA</name>
        <dbReference type="ChEBI" id="CHEBI:17843"/>
    </ligand>
</feature>
<feature type="site" description="Discriminates between blocked and unblocked aminoacyl-tRNA" evidence="7">
    <location>
        <position position="9"/>
    </location>
</feature>
<feature type="active site" description="Proton acceptor" evidence="7">
    <location>
        <position position="19"/>
    </location>
</feature>
<proteinExistence type="inferred from homology"/>
<feature type="site" description="Stabilizes the basic form of H active site to accept a proton" evidence="7">
    <location>
        <position position="93"/>
    </location>
</feature>
<dbReference type="GO" id="GO:0000049">
    <property type="term" value="F:tRNA binding"/>
    <property type="evidence" value="ECO:0007669"/>
    <property type="project" value="UniProtKB-UniRule"/>
</dbReference>
<dbReference type="EC" id="3.1.1.29" evidence="1 7"/>
<evidence type="ECO:0000256" key="2">
    <source>
        <dbReference type="ARBA" id="ARBA00022555"/>
    </source>
</evidence>
<keyword evidence="4 7" id="KW-0694">RNA-binding</keyword>
<keyword evidence="7" id="KW-0963">Cytoplasm</keyword>
<dbReference type="PATRIC" id="fig|1619048.3.peg.294"/>
<comment type="similarity">
    <text evidence="5 7 9">Belongs to the PTH family.</text>
</comment>